<dbReference type="PROSITE" id="PS50097">
    <property type="entry name" value="BTB"/>
    <property type="match status" value="1"/>
</dbReference>
<dbReference type="PROSITE" id="PS50012">
    <property type="entry name" value="RCC1_3"/>
    <property type="match status" value="3"/>
</dbReference>
<organism evidence="4">
    <name type="scientific">Panstrongylus megistus</name>
    <dbReference type="NCBI Taxonomy" id="65343"/>
    <lineage>
        <taxon>Eukaryota</taxon>
        <taxon>Metazoa</taxon>
        <taxon>Ecdysozoa</taxon>
        <taxon>Arthropoda</taxon>
        <taxon>Hexapoda</taxon>
        <taxon>Insecta</taxon>
        <taxon>Pterygota</taxon>
        <taxon>Neoptera</taxon>
        <taxon>Paraneoptera</taxon>
        <taxon>Hemiptera</taxon>
        <taxon>Heteroptera</taxon>
        <taxon>Panheteroptera</taxon>
        <taxon>Cimicomorpha</taxon>
        <taxon>Reduviidae</taxon>
        <taxon>Triatominae</taxon>
        <taxon>Panstrongylus</taxon>
    </lineage>
</organism>
<dbReference type="Pfam" id="PF00651">
    <property type="entry name" value="BTB"/>
    <property type="match status" value="1"/>
</dbReference>
<dbReference type="EMBL" id="GBGD01001074">
    <property type="protein sequence ID" value="JAC87815.1"/>
    <property type="molecule type" value="mRNA"/>
</dbReference>
<dbReference type="Pfam" id="PF00415">
    <property type="entry name" value="RCC1"/>
    <property type="match status" value="2"/>
</dbReference>
<dbReference type="InterPro" id="IPR011333">
    <property type="entry name" value="SKP1/BTB/POZ_sf"/>
</dbReference>
<reference evidence="4" key="1">
    <citation type="journal article" date="2015" name="J. Med. Entomol.">
        <title>A Deep Insight Into the Sialotranscriptome of the Chagas Disease Vector, Panstrongylus megistus (Hemiptera: Heteroptera).</title>
        <authorList>
            <person name="Ribeiro J.M."/>
            <person name="Schwarz A."/>
            <person name="Francischetti I.M."/>
        </authorList>
    </citation>
    <scope>NUCLEOTIDE SEQUENCE</scope>
    <source>
        <tissue evidence="4">Salivary glands</tissue>
    </source>
</reference>
<dbReference type="PANTHER" id="PTHR22872">
    <property type="entry name" value="BTK-BINDING PROTEIN-RELATED"/>
    <property type="match status" value="1"/>
</dbReference>
<dbReference type="PRINTS" id="PR00633">
    <property type="entry name" value="RCCNDNSATION"/>
</dbReference>
<sequence length="544" mass="61800">WNLFKNNPEILKNYTKVHVFNWGRSAFLIKHDKLYAYGENNPCFNGLGLFEGLLKNTPNELQFLDHNGVQEIATGLEHAVLLDCNDIVYCWGNNDHGQLGTGNTHSSVSYKEQNLPPIKHISCGQFFTLALSYENEIWFWGRQFNVSRKGKIRAVPTVIKLPDHVYVKSITAGCGDAAILDTNGTVYAWGFNGCGQLGLGHREIVHEPKPVRFIDNCKLVIIARNRTAFITESGQFYIGGTYILDDDFECRQIYCPGNIVSIAASWCKDLFVIENDKGEIWKWVNDDPAAVTTKTRCKKIIEVFKDLWTPSIQPDHDRSNNNPGIIGHMPLPFFNLNIDTVEERRAAQGVNQIKLPSNISKIDSSHSKSDGYMDVSGHFNEEICSDITIKLSDESIHAHKLVLYVKSKYFKSLIEKSSKDMTMLDMSNWTSRSYRAYIKYLYTGKLEIQATEDIPGIFSLAEQDTNEKLKLECVRSLRENLKPNNVVRLFHSAFNYKHQMFQQECGPLLQEHLSKIIVSDEYIELPEPVKLSLALIAALSRSSC</sequence>
<dbReference type="InterPro" id="IPR000408">
    <property type="entry name" value="Reg_chr_condens"/>
</dbReference>
<dbReference type="PROSITE" id="PS00626">
    <property type="entry name" value="RCC1_2"/>
    <property type="match status" value="1"/>
</dbReference>
<evidence type="ECO:0000256" key="2">
    <source>
        <dbReference type="PROSITE-ProRule" id="PRU00235"/>
    </source>
</evidence>
<evidence type="ECO:0000313" key="4">
    <source>
        <dbReference type="EMBL" id="JAC87815.1"/>
    </source>
</evidence>
<feature type="repeat" description="RCC1" evidence="2">
    <location>
        <begin position="184"/>
        <end position="233"/>
    </location>
</feature>
<accession>A0A069DV70</accession>
<dbReference type="AlphaFoldDB" id="A0A069DV70"/>
<dbReference type="InterPro" id="IPR051625">
    <property type="entry name" value="Signaling_Regulatory_Domain"/>
</dbReference>
<dbReference type="InterPro" id="IPR009091">
    <property type="entry name" value="RCC1/BLIP-II"/>
</dbReference>
<evidence type="ECO:0000256" key="1">
    <source>
        <dbReference type="ARBA" id="ARBA00022737"/>
    </source>
</evidence>
<keyword evidence="1" id="KW-0677">Repeat</keyword>
<protein>
    <submittedName>
        <fullName evidence="4">Putative e3 ubiquitin-protein ligase herc2</fullName>
    </submittedName>
</protein>
<name>A0A069DV70_9HEMI</name>
<dbReference type="SUPFAM" id="SSF54695">
    <property type="entry name" value="POZ domain"/>
    <property type="match status" value="1"/>
</dbReference>
<dbReference type="SMART" id="SM00225">
    <property type="entry name" value="BTB"/>
    <property type="match status" value="1"/>
</dbReference>
<dbReference type="InterPro" id="IPR000210">
    <property type="entry name" value="BTB/POZ_dom"/>
</dbReference>
<feature type="repeat" description="RCC1" evidence="2">
    <location>
        <begin position="86"/>
        <end position="134"/>
    </location>
</feature>
<feature type="repeat" description="RCC1" evidence="2">
    <location>
        <begin position="32"/>
        <end position="85"/>
    </location>
</feature>
<dbReference type="SUPFAM" id="SSF50985">
    <property type="entry name" value="RCC1/BLIP-II"/>
    <property type="match status" value="1"/>
</dbReference>
<feature type="non-terminal residue" evidence="4">
    <location>
        <position position="1"/>
    </location>
</feature>
<evidence type="ECO:0000259" key="3">
    <source>
        <dbReference type="PROSITE" id="PS50097"/>
    </source>
</evidence>
<dbReference type="Gene3D" id="3.30.710.10">
    <property type="entry name" value="Potassium Channel Kv1.1, Chain A"/>
    <property type="match status" value="1"/>
</dbReference>
<proteinExistence type="evidence at transcript level"/>
<feature type="domain" description="BTB" evidence="3">
    <location>
        <begin position="385"/>
        <end position="450"/>
    </location>
</feature>
<dbReference type="Gene3D" id="2.130.10.30">
    <property type="entry name" value="Regulator of chromosome condensation 1/beta-lactamase-inhibitor protein II"/>
    <property type="match status" value="1"/>
</dbReference>